<dbReference type="EMBL" id="JAQNDO010000001">
    <property type="protein sequence ID" value="MDC0740680.1"/>
    <property type="molecule type" value="Genomic_DNA"/>
</dbReference>
<dbReference type="PROSITE" id="PS51257">
    <property type="entry name" value="PROKAR_LIPOPROTEIN"/>
    <property type="match status" value="1"/>
</dbReference>
<evidence type="ECO:0000256" key="1">
    <source>
        <dbReference type="ARBA" id="ARBA00022729"/>
    </source>
</evidence>
<keyword evidence="1" id="KW-0732">Signal</keyword>
<evidence type="ECO:0000256" key="3">
    <source>
        <dbReference type="SAM" id="MobiDB-lite"/>
    </source>
</evidence>
<keyword evidence="5" id="KW-1185">Reference proteome</keyword>
<proteinExistence type="predicted"/>
<dbReference type="Gene3D" id="3.40.50.1820">
    <property type="entry name" value="alpha/beta hydrolase"/>
    <property type="match status" value="1"/>
</dbReference>
<dbReference type="Proteomes" id="UP001221411">
    <property type="component" value="Unassembled WGS sequence"/>
</dbReference>
<keyword evidence="2" id="KW-0378">Hydrolase</keyword>
<dbReference type="SUPFAM" id="SSF53474">
    <property type="entry name" value="alpha/beta-Hydrolases"/>
    <property type="match status" value="1"/>
</dbReference>
<evidence type="ECO:0000256" key="2">
    <source>
        <dbReference type="ARBA" id="ARBA00022801"/>
    </source>
</evidence>
<organism evidence="4 5">
    <name type="scientific">Polyangium mundeleinium</name>
    <dbReference type="NCBI Taxonomy" id="2995306"/>
    <lineage>
        <taxon>Bacteria</taxon>
        <taxon>Pseudomonadati</taxon>
        <taxon>Myxococcota</taxon>
        <taxon>Polyangia</taxon>
        <taxon>Polyangiales</taxon>
        <taxon>Polyangiaceae</taxon>
        <taxon>Polyangium</taxon>
    </lineage>
</organism>
<evidence type="ECO:0000313" key="5">
    <source>
        <dbReference type="Proteomes" id="UP001221411"/>
    </source>
</evidence>
<dbReference type="PANTHER" id="PTHR43037:SF5">
    <property type="entry name" value="FERULOYL ESTERASE"/>
    <property type="match status" value="1"/>
</dbReference>
<feature type="region of interest" description="Disordered" evidence="3">
    <location>
        <begin position="27"/>
        <end position="95"/>
    </location>
</feature>
<reference evidence="4 5" key="1">
    <citation type="submission" date="2022-11" db="EMBL/GenBank/DDBJ databases">
        <title>Minimal conservation of predation-associated metabolite biosynthetic gene clusters underscores biosynthetic potential of Myxococcota including descriptions for ten novel species: Archangium lansinium sp. nov., Myxococcus landrumus sp. nov., Nannocystis bai.</title>
        <authorList>
            <person name="Ahearne A."/>
            <person name="Stevens C."/>
            <person name="Dowd S."/>
        </authorList>
    </citation>
    <scope>NUCLEOTIDE SEQUENCE [LARGE SCALE GENOMIC DNA]</scope>
    <source>
        <strain evidence="4 5">RJM3</strain>
    </source>
</reference>
<dbReference type="RefSeq" id="WP_271915881.1">
    <property type="nucleotide sequence ID" value="NZ_JAQNDO010000001.1"/>
</dbReference>
<dbReference type="InterPro" id="IPR050955">
    <property type="entry name" value="Plant_Biomass_Hydrol_Est"/>
</dbReference>
<feature type="compositionally biased region" description="Gly residues" evidence="3">
    <location>
        <begin position="43"/>
        <end position="92"/>
    </location>
</feature>
<protein>
    <submittedName>
        <fullName evidence="4">Prolyl oligopeptidase family serine peptidase</fullName>
    </submittedName>
</protein>
<dbReference type="InterPro" id="IPR029058">
    <property type="entry name" value="AB_hydrolase_fold"/>
</dbReference>
<accession>A0ABT5EIV5</accession>
<comment type="caution">
    <text evidence="4">The sequence shown here is derived from an EMBL/GenBank/DDBJ whole genome shotgun (WGS) entry which is preliminary data.</text>
</comment>
<dbReference type="PANTHER" id="PTHR43037">
    <property type="entry name" value="UNNAMED PRODUCT-RELATED"/>
    <property type="match status" value="1"/>
</dbReference>
<gene>
    <name evidence="4" type="ORF">POL67_04935</name>
</gene>
<name>A0ABT5EIV5_9BACT</name>
<sequence>MVRESWRFLVAAWMPLVVSTSGCTINVEPPGEGPQAASSSSGAGAGGSGVGGSGVGGSGGDGSGGDGSGGSGTAGGGSGVGGSGSGGSGGGAASRCTVSPQEVACPYETQSIPAQAGILRDVIWQVPFGTPPAKGFPVVLLFQGSLYGPPKMFKGAVDGPHGVYHLALTVKGLLDAGYAVLAPEAHAEGSTFWDTNVPPYSIAWSTAPDHAFMLSLFDSIADGLFGPLDASRMYATGISSGGYMTSRMAVSYQGKFRALAIHSASYATCSGPLCILPDALPADHPPTLFLHGEADLVVPVGTMEKYNARLVTEGKETRVVVEPGVGHDWLAAGPEEVVGWFDAHP</sequence>
<evidence type="ECO:0000313" key="4">
    <source>
        <dbReference type="EMBL" id="MDC0740680.1"/>
    </source>
</evidence>